<reference evidence="2 3" key="1">
    <citation type="submission" date="2015-03" db="EMBL/GenBank/DDBJ databases">
        <authorList>
            <person name="Murphy D."/>
        </authorList>
    </citation>
    <scope>NUCLEOTIDE SEQUENCE [LARGE SCALE GENOMIC DNA]</scope>
    <source>
        <strain evidence="2 3">PAP088</strain>
    </source>
</reference>
<feature type="compositionally biased region" description="Basic residues" evidence="1">
    <location>
        <begin position="112"/>
        <end position="121"/>
    </location>
</feature>
<sequence length="134" mass="14733">MPRSDRRGRDLKTFLQAEIVGSDLTVTQVHEAAGLTAWQYRGDKRTPGRKDADDFPNAEELRLIAAHYQLGDEGYFNLLVEFGITEPQPGFPGFTGGSVSPKAQGRTETKARPAKKTKRTPIHPDTFSPNAPAP</sequence>
<evidence type="ECO:0000313" key="3">
    <source>
        <dbReference type="Proteomes" id="UP000045782"/>
    </source>
</evidence>
<dbReference type="RefSeq" id="WP_016895634.1">
    <property type="nucleotide sequence ID" value="NZ_CP029076.1"/>
</dbReference>
<dbReference type="AlphaFoldDB" id="A0A0U0Y9B2"/>
<proteinExistence type="predicted"/>
<name>A0A0U0Y9B2_9MYCO</name>
<evidence type="ECO:0000313" key="2">
    <source>
        <dbReference type="EMBL" id="CPV56345.1"/>
    </source>
</evidence>
<protein>
    <submittedName>
        <fullName evidence="2">Uncharacterized protein</fullName>
    </submittedName>
</protein>
<feature type="region of interest" description="Disordered" evidence="1">
    <location>
        <begin position="87"/>
        <end position="134"/>
    </location>
</feature>
<gene>
    <name evidence="2" type="ORF">ERS075579_02788</name>
</gene>
<accession>A0A0U0Y9B2</accession>
<dbReference type="EMBL" id="CSWP01000005">
    <property type="protein sequence ID" value="CPV56345.1"/>
    <property type="molecule type" value="Genomic_DNA"/>
</dbReference>
<organism evidence="2 3">
    <name type="scientific">Mycobacteroides abscessus</name>
    <dbReference type="NCBI Taxonomy" id="36809"/>
    <lineage>
        <taxon>Bacteria</taxon>
        <taxon>Bacillati</taxon>
        <taxon>Actinomycetota</taxon>
        <taxon>Actinomycetes</taxon>
        <taxon>Mycobacteriales</taxon>
        <taxon>Mycobacteriaceae</taxon>
        <taxon>Mycobacteroides</taxon>
    </lineage>
</organism>
<evidence type="ECO:0000256" key="1">
    <source>
        <dbReference type="SAM" id="MobiDB-lite"/>
    </source>
</evidence>
<dbReference type="Proteomes" id="UP000045782">
    <property type="component" value="Unassembled WGS sequence"/>
</dbReference>